<keyword evidence="1" id="KW-0805">Transcription regulation</keyword>
<gene>
    <name evidence="5" type="ORF">GCM10007857_87750</name>
</gene>
<evidence type="ECO:0000256" key="2">
    <source>
        <dbReference type="ARBA" id="ARBA00023125"/>
    </source>
</evidence>
<keyword evidence="3" id="KW-0804">Transcription</keyword>
<dbReference type="RefSeq" id="WP_284275948.1">
    <property type="nucleotide sequence ID" value="NZ_BSOW01000063.1"/>
</dbReference>
<dbReference type="InterPro" id="IPR009057">
    <property type="entry name" value="Homeodomain-like_sf"/>
</dbReference>
<dbReference type="PANTHER" id="PTHR46796:SF6">
    <property type="entry name" value="ARAC SUBFAMILY"/>
    <property type="match status" value="1"/>
</dbReference>
<keyword evidence="2" id="KW-0238">DNA-binding</keyword>
<feature type="domain" description="HTH araC/xylS-type" evidence="4">
    <location>
        <begin position="216"/>
        <end position="316"/>
    </location>
</feature>
<sequence length="342" mass="38208">MAEHSGGDIPHSVLDTRGLPGKQGFELWQEHAGLHYDLRAKKEWPQTFDLRADAWHVGNVLIADFLVPAQDWRRSRACIGRDGMDIYMLQILRKGWNGPRDSGATARRGDIMLYDMAQPTDRRGGDNEALTLFMPRNLLAPHLKAPDEHSLHLLPASDPLATLVRDHVTGLLARLPDMSMNQAQTVIPATVQLVAAALNGTVREDHAGSVRMAMIERICSHIHTHILDPDLDPESIAGRFGMTRRNLGYLFESYGGVAAYIRRKRLSLIRAALSNPVHKGQSIEAIAEAHGFNHYRSFALAFQRQFGLTPREVRARSLEATNLTAASDGKLAEWVHWMRGMK</sequence>
<comment type="caution">
    <text evidence="5">The sequence shown here is derived from an EMBL/GenBank/DDBJ whole genome shotgun (WGS) entry which is preliminary data.</text>
</comment>
<dbReference type="PANTHER" id="PTHR46796">
    <property type="entry name" value="HTH-TYPE TRANSCRIPTIONAL ACTIVATOR RHAS-RELATED"/>
    <property type="match status" value="1"/>
</dbReference>
<dbReference type="InterPro" id="IPR018062">
    <property type="entry name" value="HTH_AraC-typ_CS"/>
</dbReference>
<evidence type="ECO:0000313" key="6">
    <source>
        <dbReference type="Proteomes" id="UP001156905"/>
    </source>
</evidence>
<reference evidence="6" key="1">
    <citation type="journal article" date="2019" name="Int. J. Syst. Evol. Microbiol.">
        <title>The Global Catalogue of Microorganisms (GCM) 10K type strain sequencing project: providing services to taxonomists for standard genome sequencing and annotation.</title>
        <authorList>
            <consortium name="The Broad Institute Genomics Platform"/>
            <consortium name="The Broad Institute Genome Sequencing Center for Infectious Disease"/>
            <person name="Wu L."/>
            <person name="Ma J."/>
        </authorList>
    </citation>
    <scope>NUCLEOTIDE SEQUENCE [LARGE SCALE GENOMIC DNA]</scope>
    <source>
        <strain evidence="6">NBRC 102520</strain>
    </source>
</reference>
<keyword evidence="6" id="KW-1185">Reference proteome</keyword>
<dbReference type="Gene3D" id="1.10.10.60">
    <property type="entry name" value="Homeodomain-like"/>
    <property type="match status" value="1"/>
</dbReference>
<dbReference type="Pfam" id="PF12833">
    <property type="entry name" value="HTH_18"/>
    <property type="match status" value="1"/>
</dbReference>
<evidence type="ECO:0000313" key="5">
    <source>
        <dbReference type="EMBL" id="GLR92056.1"/>
    </source>
</evidence>
<organism evidence="5 6">
    <name type="scientific">Bradyrhizobium iriomotense</name>
    <dbReference type="NCBI Taxonomy" id="441950"/>
    <lineage>
        <taxon>Bacteria</taxon>
        <taxon>Pseudomonadati</taxon>
        <taxon>Pseudomonadota</taxon>
        <taxon>Alphaproteobacteria</taxon>
        <taxon>Hyphomicrobiales</taxon>
        <taxon>Nitrobacteraceae</taxon>
        <taxon>Bradyrhizobium</taxon>
    </lineage>
</organism>
<dbReference type="EMBL" id="BSOW01000063">
    <property type="protein sequence ID" value="GLR92056.1"/>
    <property type="molecule type" value="Genomic_DNA"/>
</dbReference>
<dbReference type="InterPro" id="IPR050204">
    <property type="entry name" value="AraC_XylS_family_regulators"/>
</dbReference>
<evidence type="ECO:0000256" key="3">
    <source>
        <dbReference type="ARBA" id="ARBA00023163"/>
    </source>
</evidence>
<dbReference type="Proteomes" id="UP001156905">
    <property type="component" value="Unassembled WGS sequence"/>
</dbReference>
<dbReference type="PROSITE" id="PS00041">
    <property type="entry name" value="HTH_ARAC_FAMILY_1"/>
    <property type="match status" value="1"/>
</dbReference>
<dbReference type="PROSITE" id="PS01124">
    <property type="entry name" value="HTH_ARAC_FAMILY_2"/>
    <property type="match status" value="1"/>
</dbReference>
<evidence type="ECO:0000256" key="1">
    <source>
        <dbReference type="ARBA" id="ARBA00023015"/>
    </source>
</evidence>
<dbReference type="SMART" id="SM00342">
    <property type="entry name" value="HTH_ARAC"/>
    <property type="match status" value="1"/>
</dbReference>
<evidence type="ECO:0000259" key="4">
    <source>
        <dbReference type="PROSITE" id="PS01124"/>
    </source>
</evidence>
<dbReference type="SUPFAM" id="SSF46689">
    <property type="entry name" value="Homeodomain-like"/>
    <property type="match status" value="1"/>
</dbReference>
<accession>A0ABQ6BEV5</accession>
<proteinExistence type="predicted"/>
<dbReference type="InterPro" id="IPR018060">
    <property type="entry name" value="HTH_AraC"/>
</dbReference>
<protein>
    <submittedName>
        <fullName evidence="5">AraC family transcriptional regulator</fullName>
    </submittedName>
</protein>
<name>A0ABQ6BEV5_9BRAD</name>